<keyword evidence="1" id="KW-1133">Transmembrane helix</keyword>
<keyword evidence="1" id="KW-0472">Membrane</keyword>
<dbReference type="Proteomes" id="UP000580861">
    <property type="component" value="Unassembled WGS sequence"/>
</dbReference>
<accession>A0A841AWM3</accession>
<proteinExistence type="predicted"/>
<keyword evidence="1" id="KW-0812">Transmembrane</keyword>
<protein>
    <submittedName>
        <fullName evidence="2">Uncharacterized protein</fullName>
    </submittedName>
</protein>
<sequence>MSAEATTTAIISQRNLVLVALACRAAILTVSGLDGVLTRMPRLLSHALASATSIAVG</sequence>
<evidence type="ECO:0000256" key="1">
    <source>
        <dbReference type="SAM" id="Phobius"/>
    </source>
</evidence>
<reference evidence="2 3" key="1">
    <citation type="submission" date="2020-08" db="EMBL/GenBank/DDBJ databases">
        <title>Sequencing the genomes of 1000 actinobacteria strains.</title>
        <authorList>
            <person name="Klenk H.-P."/>
        </authorList>
    </citation>
    <scope>NUCLEOTIDE SEQUENCE [LARGE SCALE GENOMIC DNA]</scope>
    <source>
        <strain evidence="2 3">DSM 45272</strain>
    </source>
</reference>
<organism evidence="2 3">
    <name type="scientific">Amycolatopsis umgeniensis</name>
    <dbReference type="NCBI Taxonomy" id="336628"/>
    <lineage>
        <taxon>Bacteria</taxon>
        <taxon>Bacillati</taxon>
        <taxon>Actinomycetota</taxon>
        <taxon>Actinomycetes</taxon>
        <taxon>Pseudonocardiales</taxon>
        <taxon>Pseudonocardiaceae</taxon>
        <taxon>Amycolatopsis</taxon>
    </lineage>
</organism>
<keyword evidence="3" id="KW-1185">Reference proteome</keyword>
<evidence type="ECO:0000313" key="3">
    <source>
        <dbReference type="Proteomes" id="UP000580861"/>
    </source>
</evidence>
<gene>
    <name evidence="2" type="ORF">HDA45_000839</name>
</gene>
<dbReference type="AlphaFoldDB" id="A0A841AWM3"/>
<evidence type="ECO:0000313" key="2">
    <source>
        <dbReference type="EMBL" id="MBB5850752.1"/>
    </source>
</evidence>
<dbReference type="RefSeq" id="WP_184891979.1">
    <property type="nucleotide sequence ID" value="NZ_JACHMX010000001.1"/>
</dbReference>
<dbReference type="EMBL" id="JACHMX010000001">
    <property type="protein sequence ID" value="MBB5850752.1"/>
    <property type="molecule type" value="Genomic_DNA"/>
</dbReference>
<name>A0A841AWM3_9PSEU</name>
<comment type="caution">
    <text evidence="2">The sequence shown here is derived from an EMBL/GenBank/DDBJ whole genome shotgun (WGS) entry which is preliminary data.</text>
</comment>
<feature type="transmembrane region" description="Helical" evidence="1">
    <location>
        <begin position="16"/>
        <end position="37"/>
    </location>
</feature>